<accession>A0A7K5Q956</accession>
<evidence type="ECO:0000313" key="2">
    <source>
        <dbReference type="EMBL" id="NWT63974.1"/>
    </source>
</evidence>
<proteinExistence type="predicted"/>
<comment type="caution">
    <text evidence="2">The sequence shown here is derived from an EMBL/GenBank/DDBJ whole genome shotgun (WGS) entry which is preliminary data.</text>
</comment>
<organism evidence="2 3">
    <name type="scientific">Prunella himalayana</name>
    <dbReference type="NCBI Taxonomy" id="670356"/>
    <lineage>
        <taxon>Eukaryota</taxon>
        <taxon>Metazoa</taxon>
        <taxon>Chordata</taxon>
        <taxon>Craniata</taxon>
        <taxon>Vertebrata</taxon>
        <taxon>Euteleostomi</taxon>
        <taxon>Archelosauria</taxon>
        <taxon>Archosauria</taxon>
        <taxon>Dinosauria</taxon>
        <taxon>Saurischia</taxon>
        <taxon>Theropoda</taxon>
        <taxon>Coelurosauria</taxon>
        <taxon>Aves</taxon>
        <taxon>Neognathae</taxon>
        <taxon>Neoaves</taxon>
        <taxon>Telluraves</taxon>
        <taxon>Australaves</taxon>
        <taxon>Passeriformes</taxon>
        <taxon>Passeroidea</taxon>
        <taxon>Prunellidae</taxon>
        <taxon>Prunella</taxon>
    </lineage>
</organism>
<feature type="non-terminal residue" evidence="2">
    <location>
        <position position="159"/>
    </location>
</feature>
<name>A0A7K5Q956_9PASE</name>
<reference evidence="2 3" key="1">
    <citation type="submission" date="2019-09" db="EMBL/GenBank/DDBJ databases">
        <title>Bird 10,000 Genomes (B10K) Project - Family phase.</title>
        <authorList>
            <person name="Zhang G."/>
        </authorList>
    </citation>
    <scope>NUCLEOTIDE SEQUENCE [LARGE SCALE GENOMIC DNA]</scope>
    <source>
        <strain evidence="2">B10K-DU-013-18</strain>
        <tissue evidence="2">Muscle</tissue>
    </source>
</reference>
<feature type="compositionally biased region" description="Basic and acidic residues" evidence="1">
    <location>
        <begin position="1"/>
        <end position="32"/>
    </location>
</feature>
<sequence length="159" mass="18641">VTPGESKDDVSLLNKDVKEEQESCPEKELIDEAKEDQDEQKELLFWMCQVESFLTTKLFPAFEHEMVLREKIIEQKKQDAELAKLRMIQAAELERLIAEKEVEEAERREATALQASVKPRKRALSFWERLLYWRGLQLKKEAHKRKPSAKERGSQSSRA</sequence>
<evidence type="ECO:0000313" key="3">
    <source>
        <dbReference type="Proteomes" id="UP000566454"/>
    </source>
</evidence>
<keyword evidence="3" id="KW-1185">Reference proteome</keyword>
<gene>
    <name evidence="2" type="primary">Rsph10b</name>
    <name evidence="2" type="ORF">PRUHIM_R00080</name>
</gene>
<dbReference type="Proteomes" id="UP000566454">
    <property type="component" value="Unassembled WGS sequence"/>
</dbReference>
<feature type="region of interest" description="Disordered" evidence="1">
    <location>
        <begin position="140"/>
        <end position="159"/>
    </location>
</feature>
<evidence type="ECO:0000256" key="1">
    <source>
        <dbReference type="SAM" id="MobiDB-lite"/>
    </source>
</evidence>
<feature type="region of interest" description="Disordered" evidence="1">
    <location>
        <begin position="1"/>
        <end position="35"/>
    </location>
</feature>
<feature type="non-terminal residue" evidence="2">
    <location>
        <position position="1"/>
    </location>
</feature>
<dbReference type="OrthoDB" id="294378at2759"/>
<dbReference type="AlphaFoldDB" id="A0A7K5Q956"/>
<protein>
    <submittedName>
        <fullName evidence="2">RS10B protein</fullName>
    </submittedName>
</protein>
<dbReference type="EMBL" id="VYZK01000006">
    <property type="protein sequence ID" value="NWT63974.1"/>
    <property type="molecule type" value="Genomic_DNA"/>
</dbReference>